<reference evidence="2 3" key="1">
    <citation type="submission" date="2024-08" db="EMBL/GenBank/DDBJ databases">
        <authorList>
            <person name="Lu H."/>
        </authorList>
    </citation>
    <scope>NUCLEOTIDE SEQUENCE [LARGE SCALE GENOMIC DNA]</scope>
    <source>
        <strain evidence="2 3">LKC17W</strain>
    </source>
</reference>
<dbReference type="EMBL" id="JBIGHW010000008">
    <property type="protein sequence ID" value="MFG6442183.1"/>
    <property type="molecule type" value="Genomic_DNA"/>
</dbReference>
<keyword evidence="1" id="KW-0472">Membrane</keyword>
<feature type="transmembrane region" description="Helical" evidence="1">
    <location>
        <begin position="39"/>
        <end position="57"/>
    </location>
</feature>
<organism evidence="2 3">
    <name type="scientific">Pelomonas margarita</name>
    <dbReference type="NCBI Taxonomy" id="3299031"/>
    <lineage>
        <taxon>Bacteria</taxon>
        <taxon>Pseudomonadati</taxon>
        <taxon>Pseudomonadota</taxon>
        <taxon>Betaproteobacteria</taxon>
        <taxon>Burkholderiales</taxon>
        <taxon>Sphaerotilaceae</taxon>
        <taxon>Roseateles</taxon>
    </lineage>
</organism>
<keyword evidence="1" id="KW-1133">Transmembrane helix</keyword>
<evidence type="ECO:0000313" key="3">
    <source>
        <dbReference type="Proteomes" id="UP001606301"/>
    </source>
</evidence>
<proteinExistence type="predicted"/>
<evidence type="ECO:0000256" key="1">
    <source>
        <dbReference type="SAM" id="Phobius"/>
    </source>
</evidence>
<keyword evidence="3" id="KW-1185">Reference proteome</keyword>
<protein>
    <recommendedName>
        <fullName evidence="4">Pilus assembly protein</fullName>
    </recommendedName>
</protein>
<evidence type="ECO:0000313" key="2">
    <source>
        <dbReference type="EMBL" id="MFG6442183.1"/>
    </source>
</evidence>
<accession>A0ABW7FLH4</accession>
<comment type="caution">
    <text evidence="2">The sequence shown here is derived from an EMBL/GenBank/DDBJ whole genome shotgun (WGS) entry which is preliminary data.</text>
</comment>
<gene>
    <name evidence="2" type="ORF">ACG0Z3_15985</name>
</gene>
<dbReference type="RefSeq" id="WP_394399158.1">
    <property type="nucleotide sequence ID" value="NZ_JBIGHW010000008.1"/>
</dbReference>
<keyword evidence="1" id="KW-0812">Transmembrane</keyword>
<dbReference type="Proteomes" id="UP001606301">
    <property type="component" value="Unassembled WGS sequence"/>
</dbReference>
<evidence type="ECO:0008006" key="4">
    <source>
        <dbReference type="Google" id="ProtNLM"/>
    </source>
</evidence>
<name>A0ABW7FLH4_9BURK</name>
<sequence length="264" mass="28731">MSVVKLPHRQFLAAARRARASTGLQSCGRRQRGQSTVEFVVAALALLPLFIAVPLLGKYLDLFQTTEAASRYVAFEGVARNSSSSWKTDAELSLEVRRRFFSTSNAPIKTGDAAGDFVAHRNPVWTDHTGKPLIAKFEDDVTVATTVSGKNAIPWTAPFRSWLGLSHDNWYSGAVTVNMADSALVPTMATTRRTVLLADAWTARNNAQVRNRIEDGGLGVYPIGKAKPLVDLIGMVPVAVNDPALKVGDHDWDIVPCDRLKEGC</sequence>